<sequence>MRGRHRAGGRPAPGRDRPGREAPDWPAPERDSGWRCLPGPGASEPEHAVAPGVCCVLQSGQGRWWQAVEQVLEACTGWPCWQVDLRDSTAGQERQVIRAVREAQKQALSGPQPTLVVVRAASGLREYQDGDIHLMAVGEQVDAQEIAAKLISLAYPSRAQTVTFTGSCGGIGVTTTIALLALALERQGLLVAIMDLDPAGGLDLRLSGESLPGLRWADLDPLEVTFLPPLLVGSLPQWHGITILTGDARGGPDPLASAAARQALAALHDVVLVDLPRGQAPPPGSLPVLLTSLDLRHATAAEALARQLPPETAGLLRLLLRSDGLDLEVAELEEMTGGALLGAIRYDRSVVQRQERGEDLSLCRGGVIRDLNRLAEVLKDLLEPSAPRALEAVP</sequence>
<organism evidence="2 3">
    <name type="scientific">Actinomyces bovis</name>
    <dbReference type="NCBI Taxonomy" id="1658"/>
    <lineage>
        <taxon>Bacteria</taxon>
        <taxon>Bacillati</taxon>
        <taxon>Actinomycetota</taxon>
        <taxon>Actinomycetes</taxon>
        <taxon>Actinomycetales</taxon>
        <taxon>Actinomycetaceae</taxon>
        <taxon>Actinomyces</taxon>
    </lineage>
</organism>
<name>A0ABY1VQ91_9ACTO</name>
<keyword evidence="3" id="KW-1185">Reference proteome</keyword>
<feature type="region of interest" description="Disordered" evidence="1">
    <location>
        <begin position="1"/>
        <end position="46"/>
    </location>
</feature>
<proteinExistence type="predicted"/>
<gene>
    <name evidence="2" type="ORF">NCTC11535_01997</name>
</gene>
<dbReference type="Proteomes" id="UP000250006">
    <property type="component" value="Unassembled WGS sequence"/>
</dbReference>
<feature type="compositionally biased region" description="Basic and acidic residues" evidence="1">
    <location>
        <begin position="13"/>
        <end position="33"/>
    </location>
</feature>
<evidence type="ECO:0000313" key="2">
    <source>
        <dbReference type="EMBL" id="SPT54284.1"/>
    </source>
</evidence>
<reference evidence="2 3" key="1">
    <citation type="submission" date="2018-06" db="EMBL/GenBank/DDBJ databases">
        <authorList>
            <consortium name="Pathogen Informatics"/>
            <person name="Doyle S."/>
        </authorList>
    </citation>
    <scope>NUCLEOTIDE SEQUENCE [LARGE SCALE GENOMIC DNA]</scope>
    <source>
        <strain evidence="2 3">NCTC11535</strain>
    </source>
</reference>
<dbReference type="EMBL" id="UAPQ01000010">
    <property type="protein sequence ID" value="SPT54284.1"/>
    <property type="molecule type" value="Genomic_DNA"/>
</dbReference>
<comment type="caution">
    <text evidence="2">The sequence shown here is derived from an EMBL/GenBank/DDBJ whole genome shotgun (WGS) entry which is preliminary data.</text>
</comment>
<evidence type="ECO:0000313" key="3">
    <source>
        <dbReference type="Proteomes" id="UP000250006"/>
    </source>
</evidence>
<dbReference type="InterPro" id="IPR027417">
    <property type="entry name" value="P-loop_NTPase"/>
</dbReference>
<dbReference type="SUPFAM" id="SSF52540">
    <property type="entry name" value="P-loop containing nucleoside triphosphate hydrolases"/>
    <property type="match status" value="1"/>
</dbReference>
<dbReference type="CDD" id="cd01983">
    <property type="entry name" value="SIMIBI"/>
    <property type="match status" value="1"/>
</dbReference>
<protein>
    <submittedName>
        <fullName evidence="2">Septum formation inhibitor-activating ATPase</fullName>
    </submittedName>
</protein>
<dbReference type="Gene3D" id="3.40.50.300">
    <property type="entry name" value="P-loop containing nucleotide triphosphate hydrolases"/>
    <property type="match status" value="1"/>
</dbReference>
<evidence type="ECO:0000256" key="1">
    <source>
        <dbReference type="SAM" id="MobiDB-lite"/>
    </source>
</evidence>
<accession>A0ABY1VQ91</accession>